<dbReference type="Proteomes" id="UP000285773">
    <property type="component" value="Unassembled WGS sequence"/>
</dbReference>
<dbReference type="EMBL" id="QSIO01000001">
    <property type="protein sequence ID" value="RHC95600.1"/>
    <property type="molecule type" value="Genomic_DNA"/>
</dbReference>
<organism evidence="10 11">
    <name type="scientific">Streptococcus parasanguinis</name>
    <dbReference type="NCBI Taxonomy" id="1318"/>
    <lineage>
        <taxon>Bacteria</taxon>
        <taxon>Bacillati</taxon>
        <taxon>Bacillota</taxon>
        <taxon>Bacilli</taxon>
        <taxon>Lactobacillales</taxon>
        <taxon>Streptococcaceae</taxon>
        <taxon>Streptococcus</taxon>
    </lineage>
</organism>
<comment type="catalytic activity">
    <reaction evidence="1">
        <text>ATP + protein L-histidine = ADP + protein N-phospho-L-histidine.</text>
        <dbReference type="EC" id="2.7.13.3"/>
    </reaction>
</comment>
<evidence type="ECO:0000256" key="3">
    <source>
        <dbReference type="ARBA" id="ARBA00022553"/>
    </source>
</evidence>
<evidence type="ECO:0000256" key="8">
    <source>
        <dbReference type="ARBA" id="ARBA00023012"/>
    </source>
</evidence>
<dbReference type="PANTHER" id="PTHR41523:SF8">
    <property type="entry name" value="ETHYLENE RESPONSE SENSOR PROTEIN"/>
    <property type="match status" value="1"/>
</dbReference>
<proteinExistence type="predicted"/>
<dbReference type="Pfam" id="PF02518">
    <property type="entry name" value="HATPase_c"/>
    <property type="match status" value="1"/>
</dbReference>
<keyword evidence="5" id="KW-0547">Nucleotide-binding</keyword>
<dbReference type="Gene3D" id="3.30.450.20">
    <property type="entry name" value="PAS domain"/>
    <property type="match status" value="1"/>
</dbReference>
<evidence type="ECO:0000256" key="1">
    <source>
        <dbReference type="ARBA" id="ARBA00000085"/>
    </source>
</evidence>
<dbReference type="InterPro" id="IPR003594">
    <property type="entry name" value="HATPase_dom"/>
</dbReference>
<keyword evidence="8" id="KW-0902">Two-component regulatory system</keyword>
<protein>
    <recommendedName>
        <fullName evidence="2">histidine kinase</fullName>
        <ecNumber evidence="2">2.7.13.3</ecNumber>
    </recommendedName>
</protein>
<evidence type="ECO:0000313" key="10">
    <source>
        <dbReference type="EMBL" id="RHC95600.1"/>
    </source>
</evidence>
<evidence type="ECO:0000256" key="5">
    <source>
        <dbReference type="ARBA" id="ARBA00022741"/>
    </source>
</evidence>
<dbReference type="SUPFAM" id="SSF55874">
    <property type="entry name" value="ATPase domain of HSP90 chaperone/DNA topoisomerase II/histidine kinase"/>
    <property type="match status" value="1"/>
</dbReference>
<dbReference type="Gene3D" id="3.30.450.280">
    <property type="entry name" value="GAF domain"/>
    <property type="match status" value="1"/>
</dbReference>
<dbReference type="InterPro" id="IPR011495">
    <property type="entry name" value="Sig_transdc_His_kin_sub2_dim/P"/>
</dbReference>
<dbReference type="InterPro" id="IPR036890">
    <property type="entry name" value="HATPase_C_sf"/>
</dbReference>
<dbReference type="InterPro" id="IPR022066">
    <property type="entry name" value="PdtaS_GAF"/>
</dbReference>
<dbReference type="AlphaFoldDB" id="A0A414CKP4"/>
<dbReference type="PANTHER" id="PTHR41523">
    <property type="entry name" value="TWO-COMPONENT SYSTEM SENSOR PROTEIN"/>
    <property type="match status" value="1"/>
</dbReference>
<keyword evidence="6 10" id="KW-0418">Kinase</keyword>
<dbReference type="InterPro" id="IPR005467">
    <property type="entry name" value="His_kinase_dom"/>
</dbReference>
<accession>A0A414CKP4</accession>
<dbReference type="Pfam" id="PF07568">
    <property type="entry name" value="HisKA_2"/>
    <property type="match status" value="1"/>
</dbReference>
<dbReference type="RefSeq" id="WP_118094951.1">
    <property type="nucleotide sequence ID" value="NZ_JADMUA010000003.1"/>
</dbReference>
<keyword evidence="4" id="KW-0808">Transferase</keyword>
<gene>
    <name evidence="10" type="ORF">DW820_00225</name>
</gene>
<dbReference type="GO" id="GO:0005524">
    <property type="term" value="F:ATP binding"/>
    <property type="evidence" value="ECO:0007669"/>
    <property type="project" value="UniProtKB-KW"/>
</dbReference>
<feature type="domain" description="Histidine kinase" evidence="9">
    <location>
        <begin position="282"/>
        <end position="478"/>
    </location>
</feature>
<dbReference type="GO" id="GO:0000160">
    <property type="term" value="P:phosphorelay signal transduction system"/>
    <property type="evidence" value="ECO:0007669"/>
    <property type="project" value="UniProtKB-KW"/>
</dbReference>
<comment type="caution">
    <text evidence="10">The sequence shown here is derived from an EMBL/GenBank/DDBJ whole genome shotgun (WGS) entry which is preliminary data.</text>
</comment>
<name>A0A414CKP4_STRPA</name>
<dbReference type="PROSITE" id="PS50109">
    <property type="entry name" value="HIS_KIN"/>
    <property type="match status" value="1"/>
</dbReference>
<evidence type="ECO:0000256" key="6">
    <source>
        <dbReference type="ARBA" id="ARBA00022777"/>
    </source>
</evidence>
<evidence type="ECO:0000256" key="7">
    <source>
        <dbReference type="ARBA" id="ARBA00022840"/>
    </source>
</evidence>
<dbReference type="Pfam" id="PF12282">
    <property type="entry name" value="GAF_PdtaS"/>
    <property type="match status" value="1"/>
</dbReference>
<dbReference type="Gene3D" id="3.30.565.10">
    <property type="entry name" value="Histidine kinase-like ATPase, C-terminal domain"/>
    <property type="match status" value="1"/>
</dbReference>
<sequence length="478" mass="54538">MKYNNQIKKFCEDKTDLNEADIDYLIRQSEAVLSSKEFMDKDVFIDVKNIYSDHAIVVFHRKPHTKESLYEKTVVGQSAFLENEPGVLRTLQTGVPSVGLRGQSQEGVAIEQTVFPIIRGKKVIATLIVESDFSDSFSSSFSLQHSKGDHSYIFQAPSESIREEEVSLLDYVEDAVLVFDRGGFLLHCNQSAVFLYRSKLGYLESIQGMHYDNLSLDGTIFSELVEDHFSNSNKTVKYGKHYFQVKCYPNARNHQTIITIKDISELREKDKEIQESLIASREINHRVKNHLQTIISLLRLQGAQVKESGTKVAFEDCINRIFSIAATYELLSNQENEKIDLKSLVEIVSSNLQRCFAEKSEIQLKLKLCDDIYLDHNRASSLALVINELLQNAYEHAFSKKKYQKNKKNQCIRLQMTKNDDIIRLQVIDNGSGYNVETVGQEHLGLLLVQRFVESKLSGRLVTTSNNEGTQVKIIFKV</sequence>
<evidence type="ECO:0000313" key="11">
    <source>
        <dbReference type="Proteomes" id="UP000285773"/>
    </source>
</evidence>
<dbReference type="EC" id="2.7.13.3" evidence="2"/>
<dbReference type="GO" id="GO:0004673">
    <property type="term" value="F:protein histidine kinase activity"/>
    <property type="evidence" value="ECO:0007669"/>
    <property type="project" value="UniProtKB-EC"/>
</dbReference>
<keyword evidence="3" id="KW-0597">Phosphoprotein</keyword>
<dbReference type="InterPro" id="IPR038424">
    <property type="entry name" value="H_kinase_PdtaS_GAF_sf"/>
</dbReference>
<evidence type="ECO:0000256" key="4">
    <source>
        <dbReference type="ARBA" id="ARBA00022679"/>
    </source>
</evidence>
<evidence type="ECO:0000259" key="9">
    <source>
        <dbReference type="PROSITE" id="PS50109"/>
    </source>
</evidence>
<keyword evidence="7" id="KW-0067">ATP-binding</keyword>
<evidence type="ECO:0000256" key="2">
    <source>
        <dbReference type="ARBA" id="ARBA00012438"/>
    </source>
</evidence>
<reference evidence="10 11" key="1">
    <citation type="submission" date="2018-08" db="EMBL/GenBank/DDBJ databases">
        <title>A genome reference for cultivated species of the human gut microbiota.</title>
        <authorList>
            <person name="Zou Y."/>
            <person name="Xue W."/>
            <person name="Luo G."/>
        </authorList>
    </citation>
    <scope>NUCLEOTIDE SEQUENCE [LARGE SCALE GENOMIC DNA]</scope>
    <source>
        <strain evidence="10 11">AM33-3BH</strain>
    </source>
</reference>